<evidence type="ECO:0000256" key="5">
    <source>
        <dbReference type="ARBA" id="ARBA00023211"/>
    </source>
</evidence>
<keyword evidence="3" id="KW-0028">Amino-acid biosynthesis</keyword>
<dbReference type="GO" id="GO:0009098">
    <property type="term" value="P:L-leucine biosynthetic process"/>
    <property type="evidence" value="ECO:0007669"/>
    <property type="project" value="TreeGrafter"/>
</dbReference>
<dbReference type="RefSeq" id="WP_037636292.1">
    <property type="nucleotide sequence ID" value="NZ_BHXC01000006.1"/>
</dbReference>
<evidence type="ECO:0000313" key="9">
    <source>
        <dbReference type="Proteomes" id="UP000288351"/>
    </source>
</evidence>
<evidence type="ECO:0000256" key="1">
    <source>
        <dbReference type="ARBA" id="ARBA00004689"/>
    </source>
</evidence>
<sequence>MRDVVRESALAGRLVVWEESARDGAQAKTLMPGGFRVRLALEQGALFGADGPRHVVFAAGFPAVCAEEFEAVRQVAVEAEGHVSVAAVCRGALTDVRQAVASVRGSTHARVMVVVPASEAMAQVMVHQGAREALARGVDLVKAARDLDHEVAVDVCLADASRADHLLMADAAGELTVAGAGTVILADTVGRQLPAEAAEMFARVSAASAAGTVLGSHLHNDLGLGLANTLQALQAGVRVVSSSWLGLAERSGMVATEQLLFLLAHAPDRVTKLLGTSHGADLWWRAPDLTRLPAIAALVSEQTGVPLTVTTPVVGTGVGTLSTGTPFVDPDLFQPYDPATLLGIEPRIVLTHLASTRVVTAVAARLGHRLDAAQSRAARAWVKARAFRTGRAVVDEHAFAAYLDGLTEHRTETTA</sequence>
<dbReference type="PANTHER" id="PTHR10277">
    <property type="entry name" value="HOMOCITRATE SYNTHASE-RELATED"/>
    <property type="match status" value="1"/>
</dbReference>
<keyword evidence="6" id="KW-0100">Branched-chain amino acid biosynthesis</keyword>
<gene>
    <name evidence="8" type="ORF">SALB_01404</name>
</gene>
<name>A0A401QTJ9_STRNR</name>
<dbReference type="PROSITE" id="PS50991">
    <property type="entry name" value="PYR_CT"/>
    <property type="match status" value="1"/>
</dbReference>
<protein>
    <recommendedName>
        <fullName evidence="2">2-isopropylmalate synthase</fullName>
        <ecNumber evidence="2">2.3.3.13</ecNumber>
    </recommendedName>
</protein>
<keyword evidence="4" id="KW-0808">Transferase</keyword>
<keyword evidence="5" id="KW-0464">Manganese</keyword>
<comment type="caution">
    <text evidence="8">The sequence shown here is derived from an EMBL/GenBank/DDBJ whole genome shotgun (WGS) entry which is preliminary data.</text>
</comment>
<dbReference type="AlphaFoldDB" id="A0A401QTJ9"/>
<dbReference type="InterPro" id="IPR013785">
    <property type="entry name" value="Aldolase_TIM"/>
</dbReference>
<proteinExistence type="predicted"/>
<dbReference type="Proteomes" id="UP000288351">
    <property type="component" value="Unassembled WGS sequence"/>
</dbReference>
<dbReference type="PANTHER" id="PTHR10277:SF9">
    <property type="entry name" value="2-ISOPROPYLMALATE SYNTHASE 1, CHLOROPLASTIC-RELATED"/>
    <property type="match status" value="1"/>
</dbReference>
<dbReference type="Gene3D" id="3.20.20.70">
    <property type="entry name" value="Aldolase class I"/>
    <property type="match status" value="1"/>
</dbReference>
<dbReference type="InterPro" id="IPR050073">
    <property type="entry name" value="2-IPM_HCS-like"/>
</dbReference>
<evidence type="ECO:0000256" key="2">
    <source>
        <dbReference type="ARBA" id="ARBA00012973"/>
    </source>
</evidence>
<evidence type="ECO:0000256" key="6">
    <source>
        <dbReference type="ARBA" id="ARBA00023304"/>
    </source>
</evidence>
<evidence type="ECO:0000313" key="8">
    <source>
        <dbReference type="EMBL" id="GCB88731.1"/>
    </source>
</evidence>
<dbReference type="InterPro" id="IPR000891">
    <property type="entry name" value="PYR_CT"/>
</dbReference>
<dbReference type="PROSITE" id="PS00816">
    <property type="entry name" value="AIPM_HOMOCIT_SYNTH_2"/>
    <property type="match status" value="1"/>
</dbReference>
<dbReference type="SUPFAM" id="SSF51569">
    <property type="entry name" value="Aldolase"/>
    <property type="match status" value="1"/>
</dbReference>
<comment type="pathway">
    <text evidence="1">Amino-acid biosynthesis; L-leucine biosynthesis; L-leucine from 3-methyl-2-oxobutanoate: step 1/4.</text>
</comment>
<dbReference type="InterPro" id="IPR002034">
    <property type="entry name" value="AIPM/Hcit_synth_CS"/>
</dbReference>
<accession>A0A401QTJ9</accession>
<reference evidence="8 9" key="1">
    <citation type="journal article" date="2019" name="Microbiol. Resour. Announc.">
        <title>Draft Genome Sequence of the Most Traditional epsilon-Poly-l-Lysine Producer, Streptomyces albulus NBRC14147.</title>
        <authorList>
            <person name="Yamanaka K."/>
            <person name="Hamano Y."/>
        </authorList>
    </citation>
    <scope>NUCLEOTIDE SEQUENCE [LARGE SCALE GENOMIC DNA]</scope>
    <source>
        <strain evidence="8 9">NBRC 14147</strain>
    </source>
</reference>
<evidence type="ECO:0000256" key="4">
    <source>
        <dbReference type="ARBA" id="ARBA00022679"/>
    </source>
</evidence>
<dbReference type="EC" id="2.3.3.13" evidence="2"/>
<evidence type="ECO:0000256" key="3">
    <source>
        <dbReference type="ARBA" id="ARBA00022605"/>
    </source>
</evidence>
<dbReference type="GO" id="GO:0003852">
    <property type="term" value="F:2-isopropylmalate synthase activity"/>
    <property type="evidence" value="ECO:0007669"/>
    <property type="project" value="UniProtKB-EC"/>
</dbReference>
<dbReference type="EMBL" id="BHXC01000006">
    <property type="protein sequence ID" value="GCB88731.1"/>
    <property type="molecule type" value="Genomic_DNA"/>
</dbReference>
<feature type="domain" description="Pyruvate carboxyltransferase" evidence="7">
    <location>
        <begin position="14"/>
        <end position="280"/>
    </location>
</feature>
<evidence type="ECO:0000259" key="7">
    <source>
        <dbReference type="PROSITE" id="PS50991"/>
    </source>
</evidence>
<dbReference type="Pfam" id="PF00682">
    <property type="entry name" value="HMGL-like"/>
    <property type="match status" value="1"/>
</dbReference>
<organism evidence="8 9">
    <name type="scientific">Streptomyces noursei</name>
    <name type="common">Streptomyces albulus</name>
    <dbReference type="NCBI Taxonomy" id="1971"/>
    <lineage>
        <taxon>Bacteria</taxon>
        <taxon>Bacillati</taxon>
        <taxon>Actinomycetota</taxon>
        <taxon>Actinomycetes</taxon>
        <taxon>Kitasatosporales</taxon>
        <taxon>Streptomycetaceae</taxon>
        <taxon>Streptomyces</taxon>
    </lineage>
</organism>